<feature type="domain" description="PNPLA" evidence="5">
    <location>
        <begin position="162"/>
        <end position="326"/>
    </location>
</feature>
<name>A0AAW1T047_9CHLO</name>
<keyword evidence="7" id="KW-1185">Reference proteome</keyword>
<feature type="compositionally biased region" description="Polar residues" evidence="4">
    <location>
        <begin position="401"/>
        <end position="411"/>
    </location>
</feature>
<dbReference type="PANTHER" id="PTHR12406:SF7">
    <property type="entry name" value="PATATIN-LIKE PHOSPHOLIPASE DOMAIN-CONTAINING PROTEIN 4"/>
    <property type="match status" value="1"/>
</dbReference>
<evidence type="ECO:0000259" key="5">
    <source>
        <dbReference type="PROSITE" id="PS51635"/>
    </source>
</evidence>
<protein>
    <recommendedName>
        <fullName evidence="3">Patatin</fullName>
        <ecNumber evidence="3">3.1.1.-</ecNumber>
    </recommendedName>
</protein>
<dbReference type="EMBL" id="JALJOV010000624">
    <property type="protein sequence ID" value="KAK9862326.1"/>
    <property type="molecule type" value="Genomic_DNA"/>
</dbReference>
<dbReference type="PANTHER" id="PTHR12406">
    <property type="entry name" value="CALCIUM-INDEPENDENT PHOSPHOLIPASE A2 IPLA2 -RELATED"/>
    <property type="match status" value="1"/>
</dbReference>
<dbReference type="GO" id="GO:0055088">
    <property type="term" value="P:lipid homeostasis"/>
    <property type="evidence" value="ECO:0007669"/>
    <property type="project" value="TreeGrafter"/>
</dbReference>
<accession>A0AAW1T047</accession>
<feature type="compositionally biased region" description="Basic and acidic residues" evidence="4">
    <location>
        <begin position="84"/>
        <end position="104"/>
    </location>
</feature>
<feature type="short sequence motif" description="DGA/G" evidence="2">
    <location>
        <begin position="313"/>
        <end position="315"/>
    </location>
</feature>
<keyword evidence="1 2" id="KW-0443">Lipid metabolism</keyword>
<feature type="active site" description="Proton acceptor" evidence="2">
    <location>
        <position position="313"/>
    </location>
</feature>
<dbReference type="GO" id="GO:0004806">
    <property type="term" value="F:triacylglycerol lipase activity"/>
    <property type="evidence" value="ECO:0007669"/>
    <property type="project" value="TreeGrafter"/>
</dbReference>
<evidence type="ECO:0000256" key="2">
    <source>
        <dbReference type="PROSITE-ProRule" id="PRU01161"/>
    </source>
</evidence>
<proteinExistence type="inferred from homology"/>
<evidence type="ECO:0000256" key="4">
    <source>
        <dbReference type="SAM" id="MobiDB-lite"/>
    </source>
</evidence>
<feature type="region of interest" description="Disordered" evidence="4">
    <location>
        <begin position="84"/>
        <end position="120"/>
    </location>
</feature>
<dbReference type="InterPro" id="IPR016035">
    <property type="entry name" value="Acyl_Trfase/lysoPLipase"/>
</dbReference>
<dbReference type="GO" id="GO:0016020">
    <property type="term" value="C:membrane"/>
    <property type="evidence" value="ECO:0007669"/>
    <property type="project" value="TreeGrafter"/>
</dbReference>
<reference evidence="6 7" key="1">
    <citation type="journal article" date="2024" name="Nat. Commun.">
        <title>Phylogenomics reveals the evolutionary origins of lichenization in chlorophyte algae.</title>
        <authorList>
            <person name="Puginier C."/>
            <person name="Libourel C."/>
            <person name="Otte J."/>
            <person name="Skaloud P."/>
            <person name="Haon M."/>
            <person name="Grisel S."/>
            <person name="Petersen M."/>
            <person name="Berrin J.G."/>
            <person name="Delaux P.M."/>
            <person name="Dal Grande F."/>
            <person name="Keller J."/>
        </authorList>
    </citation>
    <scope>NUCLEOTIDE SEQUENCE [LARGE SCALE GENOMIC DNA]</scope>
    <source>
        <strain evidence="6 7">SAG 2523</strain>
    </source>
</reference>
<evidence type="ECO:0000256" key="3">
    <source>
        <dbReference type="RuleBase" id="RU361262"/>
    </source>
</evidence>
<comment type="caution">
    <text evidence="2">Lacks conserved residue(s) required for the propagation of feature annotation.</text>
</comment>
<keyword evidence="2 3" id="KW-0442">Lipid degradation</keyword>
<comment type="similarity">
    <text evidence="3">Belongs to the patatin family.</text>
</comment>
<dbReference type="AlphaFoldDB" id="A0AAW1T047"/>
<dbReference type="InterPro" id="IPR002641">
    <property type="entry name" value="PNPLA_dom"/>
</dbReference>
<dbReference type="EC" id="3.1.1.-" evidence="3"/>
<dbReference type="PROSITE" id="PS51635">
    <property type="entry name" value="PNPLA"/>
    <property type="match status" value="1"/>
</dbReference>
<feature type="short sequence motif" description="GXSXG" evidence="2">
    <location>
        <begin position="195"/>
        <end position="199"/>
    </location>
</feature>
<feature type="region of interest" description="Disordered" evidence="4">
    <location>
        <begin position="401"/>
        <end position="427"/>
    </location>
</feature>
<dbReference type="Gene3D" id="3.40.1090.10">
    <property type="entry name" value="Cytosolic phospholipase A2 catalytic domain"/>
    <property type="match status" value="1"/>
</dbReference>
<dbReference type="Pfam" id="PF01734">
    <property type="entry name" value="Patatin"/>
    <property type="match status" value="1"/>
</dbReference>
<organism evidence="6 7">
    <name type="scientific">Apatococcus fuscideae</name>
    <dbReference type="NCBI Taxonomy" id="2026836"/>
    <lineage>
        <taxon>Eukaryota</taxon>
        <taxon>Viridiplantae</taxon>
        <taxon>Chlorophyta</taxon>
        <taxon>core chlorophytes</taxon>
        <taxon>Trebouxiophyceae</taxon>
        <taxon>Chlorellales</taxon>
        <taxon>Chlorellaceae</taxon>
        <taxon>Apatococcus</taxon>
    </lineage>
</organism>
<dbReference type="InterPro" id="IPR033562">
    <property type="entry name" value="PLPL"/>
</dbReference>
<dbReference type="GO" id="GO:0019433">
    <property type="term" value="P:triglyceride catabolic process"/>
    <property type="evidence" value="ECO:0007669"/>
    <property type="project" value="TreeGrafter"/>
</dbReference>
<evidence type="ECO:0000256" key="1">
    <source>
        <dbReference type="ARBA" id="ARBA00023098"/>
    </source>
</evidence>
<sequence>MRLAISVCTRSNAREAVRSPAQLRQAFLVEQETSGRAHNYSELGHLASLAVRHPLRIRLATTLLQSGTPVRAVGFFWKGTEPRKSIRPQAQEKPERSESSERPESPGAPENEDGQPEEEKTAVEAFYSPWVARIRKLLDSFTVSLFSRRTGTAALRNGSLGFGFSAGGMLFPYYIGLVKELDRLGIITESTPLAGSSAGSLIAACYHSGMSMDQVAAECFKLSEDCRANGTRGRLRFVLQRYLVDLLPEDLHERCNGRAFVAVTHALPRPRPELISNFRSREDCIAALLTSCHIPFYFDNSMMTTFRGGLCYDGGLTSFIPLPPAQHAVRVCCFPAKQMSKVYHIGISPDTFGGWETPMSQMLSWAFEPADEDMLKGFIARGEADANAWAHAMGIANMAQPSEQTDQNGQTLRGAELAAAPAAVPGS</sequence>
<dbReference type="Proteomes" id="UP001485043">
    <property type="component" value="Unassembled WGS sequence"/>
</dbReference>
<dbReference type="CDD" id="cd07224">
    <property type="entry name" value="Pat_like"/>
    <property type="match status" value="1"/>
</dbReference>
<keyword evidence="2 3" id="KW-0378">Hydrolase</keyword>
<feature type="compositionally biased region" description="Low complexity" evidence="4">
    <location>
        <begin position="415"/>
        <end position="427"/>
    </location>
</feature>
<comment type="domain">
    <text evidence="3">The nitrogen atoms of the two glycine residues in the GGXR motif define the oxyanion hole, and stabilize the oxyanion that forms during the nucleophilic attack by the catalytic serine during substrate cleavage.</text>
</comment>
<evidence type="ECO:0000313" key="7">
    <source>
        <dbReference type="Proteomes" id="UP001485043"/>
    </source>
</evidence>
<feature type="active site" description="Nucleophile" evidence="2">
    <location>
        <position position="197"/>
    </location>
</feature>
<dbReference type="GO" id="GO:0005737">
    <property type="term" value="C:cytoplasm"/>
    <property type="evidence" value="ECO:0007669"/>
    <property type="project" value="TreeGrafter"/>
</dbReference>
<evidence type="ECO:0000313" key="6">
    <source>
        <dbReference type="EMBL" id="KAK9862326.1"/>
    </source>
</evidence>
<dbReference type="SUPFAM" id="SSF52151">
    <property type="entry name" value="FabD/lysophospholipase-like"/>
    <property type="match status" value="1"/>
</dbReference>
<comment type="function">
    <text evidence="3">Lipolytic acyl hydrolase (LAH).</text>
</comment>
<dbReference type="GO" id="GO:0005811">
    <property type="term" value="C:lipid droplet"/>
    <property type="evidence" value="ECO:0007669"/>
    <property type="project" value="TreeGrafter"/>
</dbReference>
<gene>
    <name evidence="6" type="ORF">WJX84_008918</name>
</gene>
<comment type="caution">
    <text evidence="6">The sequence shown here is derived from an EMBL/GenBank/DDBJ whole genome shotgun (WGS) entry which is preliminary data.</text>
</comment>